<dbReference type="GO" id="GO:0008962">
    <property type="term" value="F:phosphatidylglycerophosphatase activity"/>
    <property type="evidence" value="ECO:0007669"/>
    <property type="project" value="InterPro"/>
</dbReference>
<accession>A0A8T9ZZN8</accession>
<dbReference type="GO" id="GO:0006629">
    <property type="term" value="P:lipid metabolic process"/>
    <property type="evidence" value="ECO:0007669"/>
    <property type="project" value="InterPro"/>
</dbReference>
<gene>
    <name evidence="2" type="ORF">MW046_08440</name>
</gene>
<dbReference type="RefSeq" id="WP_247992675.1">
    <property type="nucleotide sequence ID" value="NZ_CP096019.1"/>
</dbReference>
<name>A0A8T9ZZN8_9EURY</name>
<dbReference type="EMBL" id="CP096019">
    <property type="protein sequence ID" value="UPM41996.1"/>
    <property type="molecule type" value="Genomic_DNA"/>
</dbReference>
<proteinExistence type="predicted"/>
<dbReference type="GeneID" id="71928069"/>
<dbReference type="AlphaFoldDB" id="A0A8T9ZZN8"/>
<evidence type="ECO:0000313" key="2">
    <source>
        <dbReference type="EMBL" id="UPM41996.1"/>
    </source>
</evidence>
<keyword evidence="3" id="KW-1185">Reference proteome</keyword>
<dbReference type="Pfam" id="PF25945">
    <property type="entry name" value="DUF7984"/>
    <property type="match status" value="1"/>
</dbReference>
<dbReference type="SUPFAM" id="SSF101307">
    <property type="entry name" value="YutG-like"/>
    <property type="match status" value="1"/>
</dbReference>
<organism evidence="2 3">
    <name type="scientific">Halocatena salina</name>
    <dbReference type="NCBI Taxonomy" id="2934340"/>
    <lineage>
        <taxon>Archaea</taxon>
        <taxon>Methanobacteriati</taxon>
        <taxon>Methanobacteriota</taxon>
        <taxon>Stenosarchaea group</taxon>
        <taxon>Halobacteria</taxon>
        <taxon>Halobacteriales</taxon>
        <taxon>Natronomonadaceae</taxon>
        <taxon>Halocatena</taxon>
    </lineage>
</organism>
<evidence type="ECO:0000259" key="1">
    <source>
        <dbReference type="Pfam" id="PF25945"/>
    </source>
</evidence>
<dbReference type="InterPro" id="IPR058290">
    <property type="entry name" value="DUF7984"/>
</dbReference>
<evidence type="ECO:0000313" key="3">
    <source>
        <dbReference type="Proteomes" id="UP000831768"/>
    </source>
</evidence>
<sequence length="161" mass="17666">MHLTPSRVRAEYEFVRDRPIASLITDVRDALGEQFETTVDPVSDEQYRKAVDVVFADGDRAVNVAALVAILRELDVEEDYPGFVVDELLGRELAATIAGGQPRSLLAEATFHYADIHHHSGETAGIDDLDAALAAGFQTRLPGWDWTEGKSPFAVDRKGQS</sequence>
<dbReference type="InterPro" id="IPR036681">
    <property type="entry name" value="PgpA-like_sf"/>
</dbReference>
<feature type="domain" description="DUF7984" evidence="1">
    <location>
        <begin position="1"/>
        <end position="156"/>
    </location>
</feature>
<reference evidence="2" key="1">
    <citation type="submission" date="2022-04" db="EMBL/GenBank/DDBJ databases">
        <title>Halocatena sp. nov., isolated from a salt lake.</title>
        <authorList>
            <person name="Cui H.-L."/>
        </authorList>
    </citation>
    <scope>NUCLEOTIDE SEQUENCE</scope>
    <source>
        <strain evidence="2">AD-1</strain>
    </source>
</reference>
<dbReference type="KEGG" id="haad:MW046_08440"/>
<protein>
    <recommendedName>
        <fullName evidence="1">DUF7984 domain-containing protein</fullName>
    </recommendedName>
</protein>
<dbReference type="Proteomes" id="UP000831768">
    <property type="component" value="Chromosome"/>
</dbReference>